<accession>A0A9N7QNF3</accession>
<sequence length="96" mass="10981">MIDVLYTDFVNDPWNTIRGVYRKLGRELAPETEQRMRDFLRAHPGDGGRGRYTWSDTGLDASVVRDRVRPYQDRYGVPTRAPALLISGLVSWGIVD</sequence>
<dbReference type="EMBL" id="AP026367">
    <property type="protein sequence ID" value="BDN85118.1"/>
    <property type="molecule type" value="Genomic_DNA"/>
</dbReference>
<keyword evidence="2" id="KW-1185">Reference proteome</keyword>
<gene>
    <name evidence="1" type="ORF">NJB1907Z4_C53330</name>
</gene>
<protein>
    <submittedName>
        <fullName evidence="1">Uncharacterized protein</fullName>
    </submittedName>
</protein>
<dbReference type="Proteomes" id="UP001058626">
    <property type="component" value="Chromosome"/>
</dbReference>
<dbReference type="Gene3D" id="3.40.50.300">
    <property type="entry name" value="P-loop containing nucleotide triphosphate hydrolases"/>
    <property type="match status" value="1"/>
</dbReference>
<organism evidence="1 2">
    <name type="scientific">Mycobacterium pseudoshottsii</name>
    <dbReference type="NCBI Taxonomy" id="265949"/>
    <lineage>
        <taxon>Bacteria</taxon>
        <taxon>Bacillati</taxon>
        <taxon>Actinomycetota</taxon>
        <taxon>Actinomycetes</taxon>
        <taxon>Mycobacteriales</taxon>
        <taxon>Mycobacteriaceae</taxon>
        <taxon>Mycobacterium</taxon>
        <taxon>Mycobacterium ulcerans group</taxon>
    </lineage>
</organism>
<dbReference type="AlphaFoldDB" id="A0A9N7QNF3"/>
<name>A0A9N7QNF3_9MYCO</name>
<dbReference type="InterPro" id="IPR027417">
    <property type="entry name" value="P-loop_NTPase"/>
</dbReference>
<evidence type="ECO:0000313" key="2">
    <source>
        <dbReference type="Proteomes" id="UP001058626"/>
    </source>
</evidence>
<reference evidence="1" key="1">
    <citation type="submission" date="2022-06" db="EMBL/GenBank/DDBJ databases">
        <title>Complete genome sequence of Mycobacterium pseudoshottsii NJB1907-Z4.</title>
        <authorList>
            <person name="Komine T."/>
            <person name="Fukano H."/>
            <person name="Wada S."/>
        </authorList>
    </citation>
    <scope>NUCLEOTIDE SEQUENCE</scope>
    <source>
        <strain evidence="1">NJB1907-Z4</strain>
    </source>
</reference>
<evidence type="ECO:0000313" key="1">
    <source>
        <dbReference type="EMBL" id="BDN85118.1"/>
    </source>
</evidence>
<proteinExistence type="predicted"/>